<gene>
    <name evidence="4" type="ORF">IQ260_13545</name>
</gene>
<dbReference type="InterPro" id="IPR050966">
    <property type="entry name" value="Glutamyl_endopeptidase"/>
</dbReference>
<dbReference type="AlphaFoldDB" id="A0A928ZUH6"/>
<feature type="region of interest" description="Disordered" evidence="2">
    <location>
        <begin position="138"/>
        <end position="172"/>
    </location>
</feature>
<dbReference type="PANTHER" id="PTHR15462">
    <property type="entry name" value="SERINE PROTEASE"/>
    <property type="match status" value="1"/>
</dbReference>
<evidence type="ECO:0000259" key="3">
    <source>
        <dbReference type="PROSITE" id="PS50240"/>
    </source>
</evidence>
<accession>A0A928ZUH6</accession>
<dbReference type="PRINTS" id="PR00722">
    <property type="entry name" value="CHYMOTRYPSIN"/>
</dbReference>
<keyword evidence="4" id="KW-0378">Hydrolase</keyword>
<dbReference type="GO" id="GO:0004252">
    <property type="term" value="F:serine-type endopeptidase activity"/>
    <property type="evidence" value="ECO:0007669"/>
    <property type="project" value="InterPro"/>
</dbReference>
<name>A0A928ZUH6_LEPEC</name>
<dbReference type="InterPro" id="IPR001254">
    <property type="entry name" value="Trypsin_dom"/>
</dbReference>
<dbReference type="Proteomes" id="UP000615026">
    <property type="component" value="Unassembled WGS sequence"/>
</dbReference>
<dbReference type="Gene3D" id="2.40.10.10">
    <property type="entry name" value="Trypsin-like serine proteases"/>
    <property type="match status" value="2"/>
</dbReference>
<dbReference type="SMART" id="SM00020">
    <property type="entry name" value="Tryp_SPc"/>
    <property type="match status" value="1"/>
</dbReference>
<evidence type="ECO:0000313" key="4">
    <source>
        <dbReference type="EMBL" id="MBE9067679.1"/>
    </source>
</evidence>
<comment type="caution">
    <text evidence="4">The sequence shown here is derived from an EMBL/GenBank/DDBJ whole genome shotgun (WGS) entry which is preliminary data.</text>
</comment>
<dbReference type="InterPro" id="IPR001314">
    <property type="entry name" value="Peptidase_S1A"/>
</dbReference>
<dbReference type="Pfam" id="PF00089">
    <property type="entry name" value="Trypsin"/>
    <property type="match status" value="1"/>
</dbReference>
<feature type="domain" description="Peptidase S1" evidence="3">
    <location>
        <begin position="164"/>
        <end position="449"/>
    </location>
</feature>
<evidence type="ECO:0000256" key="2">
    <source>
        <dbReference type="SAM" id="MobiDB-lite"/>
    </source>
</evidence>
<dbReference type="InterPro" id="IPR043504">
    <property type="entry name" value="Peptidase_S1_PA_chymotrypsin"/>
</dbReference>
<dbReference type="PROSITE" id="PS00134">
    <property type="entry name" value="TRYPSIN_HIS"/>
    <property type="match status" value="1"/>
</dbReference>
<dbReference type="EMBL" id="JADEXP010000111">
    <property type="protein sequence ID" value="MBE9067679.1"/>
    <property type="molecule type" value="Genomic_DNA"/>
</dbReference>
<sequence>MNISKRFLRSLSILPITAAAIVLSNMDNHAHGCINFWVNPETGAQECLDGVAGSTSDSEPASESGSSNQPNSGNSGQNKQEDTISSGSANQQYKNQSFNILPANQLRQRTPILSSVPQLIVSGSSAAETTAAAGAAVSSEQEETAIAPNASGSNSGVPYSTSRVVGGTTNPAQAMPYRRTGKLYMAFGGNTFNSVCSASLIGRSLLLTAAHCVHEYGQRGNGWARKVKFVPAKDSRSEPYRSFESTQYLIPAAYYNGTDTCDPNARGIVCNNDIALVALNNNSSRRQAGDLVGYYGYGWDNYSFSRPAPSFAGAFGNNLFAAITQLGYPAAHDSGLKMQMNNAYGSYVSRNNLENTWLGSAMTGGSSGGPWLVNLGQNASGASYGNANARDIVVGVTSWGYTDRVTQVQGASSFGRNREFPSNRYGSRGAGNIGKLVYDACDNSNLSDWRLQRRGRCR</sequence>
<reference evidence="4" key="1">
    <citation type="submission" date="2020-10" db="EMBL/GenBank/DDBJ databases">
        <authorList>
            <person name="Castelo-Branco R."/>
            <person name="Eusebio N."/>
            <person name="Adriana R."/>
            <person name="Vieira A."/>
            <person name="Brugerolle De Fraissinette N."/>
            <person name="Rezende De Castro R."/>
            <person name="Schneider M.P."/>
            <person name="Vasconcelos V."/>
            <person name="Leao P.N."/>
        </authorList>
    </citation>
    <scope>NUCLEOTIDE SEQUENCE</scope>
    <source>
        <strain evidence="4">LEGE 11479</strain>
    </source>
</reference>
<feature type="region of interest" description="Disordered" evidence="2">
    <location>
        <begin position="48"/>
        <end position="87"/>
    </location>
</feature>
<dbReference type="InterPro" id="IPR009003">
    <property type="entry name" value="Peptidase_S1_PA"/>
</dbReference>
<keyword evidence="1" id="KW-0732">Signal</keyword>
<feature type="compositionally biased region" description="Polar residues" evidence="2">
    <location>
        <begin position="150"/>
        <end position="172"/>
    </location>
</feature>
<evidence type="ECO:0000313" key="5">
    <source>
        <dbReference type="Proteomes" id="UP000615026"/>
    </source>
</evidence>
<dbReference type="InterPro" id="IPR018114">
    <property type="entry name" value="TRYPSIN_HIS"/>
</dbReference>
<dbReference type="RefSeq" id="WP_193993639.1">
    <property type="nucleotide sequence ID" value="NZ_JADEXP010000111.1"/>
</dbReference>
<feature type="compositionally biased region" description="Low complexity" evidence="2">
    <location>
        <begin position="53"/>
        <end position="78"/>
    </location>
</feature>
<evidence type="ECO:0000256" key="1">
    <source>
        <dbReference type="ARBA" id="ARBA00022729"/>
    </source>
</evidence>
<dbReference type="SUPFAM" id="SSF50494">
    <property type="entry name" value="Trypsin-like serine proteases"/>
    <property type="match status" value="1"/>
</dbReference>
<dbReference type="PROSITE" id="PS50240">
    <property type="entry name" value="TRYPSIN_DOM"/>
    <property type="match status" value="1"/>
</dbReference>
<keyword evidence="5" id="KW-1185">Reference proteome</keyword>
<keyword evidence="4" id="KW-0645">Protease</keyword>
<dbReference type="GO" id="GO:0006508">
    <property type="term" value="P:proteolysis"/>
    <property type="evidence" value="ECO:0007669"/>
    <property type="project" value="UniProtKB-KW"/>
</dbReference>
<protein>
    <submittedName>
        <fullName evidence="4">Trypsin-like serine protease</fullName>
    </submittedName>
</protein>
<proteinExistence type="predicted"/>
<organism evidence="4 5">
    <name type="scientific">Leptolyngbya cf. ectocarpi LEGE 11479</name>
    <dbReference type="NCBI Taxonomy" id="1828722"/>
    <lineage>
        <taxon>Bacteria</taxon>
        <taxon>Bacillati</taxon>
        <taxon>Cyanobacteriota</taxon>
        <taxon>Cyanophyceae</taxon>
        <taxon>Leptolyngbyales</taxon>
        <taxon>Leptolyngbyaceae</taxon>
        <taxon>Leptolyngbya group</taxon>
        <taxon>Leptolyngbya</taxon>
    </lineage>
</organism>